<feature type="region of interest" description="Disordered" evidence="1">
    <location>
        <begin position="56"/>
        <end position="96"/>
    </location>
</feature>
<comment type="caution">
    <text evidence="2">The sequence shown here is derived from an EMBL/GenBank/DDBJ whole genome shotgun (WGS) entry which is preliminary data.</text>
</comment>
<organism evidence="2 3">
    <name type="scientific">Zizania palustris</name>
    <name type="common">Northern wild rice</name>
    <dbReference type="NCBI Taxonomy" id="103762"/>
    <lineage>
        <taxon>Eukaryota</taxon>
        <taxon>Viridiplantae</taxon>
        <taxon>Streptophyta</taxon>
        <taxon>Embryophyta</taxon>
        <taxon>Tracheophyta</taxon>
        <taxon>Spermatophyta</taxon>
        <taxon>Magnoliopsida</taxon>
        <taxon>Liliopsida</taxon>
        <taxon>Poales</taxon>
        <taxon>Poaceae</taxon>
        <taxon>BOP clade</taxon>
        <taxon>Oryzoideae</taxon>
        <taxon>Oryzeae</taxon>
        <taxon>Zizaniinae</taxon>
        <taxon>Zizania</taxon>
    </lineage>
</organism>
<evidence type="ECO:0000256" key="1">
    <source>
        <dbReference type="SAM" id="MobiDB-lite"/>
    </source>
</evidence>
<proteinExistence type="predicted"/>
<evidence type="ECO:0000313" key="3">
    <source>
        <dbReference type="Proteomes" id="UP000729402"/>
    </source>
</evidence>
<sequence length="96" mass="10370">MSPQSTAGLGSRVDDALSTVLARLEAFGVRMEVFSDRLETFGGRLDAMDGRLAALESRIPQHRTPPAASDDQSEGGFSSEAYRKSASTLPIEGRRR</sequence>
<name>A0A8J5V8A5_ZIZPA</name>
<gene>
    <name evidence="2" type="ORF">GUJ93_ZPchr0009g1593</name>
</gene>
<reference evidence="2" key="1">
    <citation type="journal article" date="2021" name="bioRxiv">
        <title>Whole Genome Assembly and Annotation of Northern Wild Rice, Zizania palustris L., Supports a Whole Genome Duplication in the Zizania Genus.</title>
        <authorList>
            <person name="Haas M."/>
            <person name="Kono T."/>
            <person name="Macchietto M."/>
            <person name="Millas R."/>
            <person name="McGilp L."/>
            <person name="Shao M."/>
            <person name="Duquette J."/>
            <person name="Hirsch C.N."/>
            <person name="Kimball J."/>
        </authorList>
    </citation>
    <scope>NUCLEOTIDE SEQUENCE</scope>
    <source>
        <tissue evidence="2">Fresh leaf tissue</tissue>
    </source>
</reference>
<dbReference type="AlphaFoldDB" id="A0A8J5V8A5"/>
<protein>
    <submittedName>
        <fullName evidence="2">Uncharacterized protein</fullName>
    </submittedName>
</protein>
<evidence type="ECO:0000313" key="2">
    <source>
        <dbReference type="EMBL" id="KAG8050581.1"/>
    </source>
</evidence>
<keyword evidence="3" id="KW-1185">Reference proteome</keyword>
<accession>A0A8J5V8A5</accession>
<reference evidence="2" key="2">
    <citation type="submission" date="2021-02" db="EMBL/GenBank/DDBJ databases">
        <authorList>
            <person name="Kimball J.A."/>
            <person name="Haas M.W."/>
            <person name="Macchietto M."/>
            <person name="Kono T."/>
            <person name="Duquette J."/>
            <person name="Shao M."/>
        </authorList>
    </citation>
    <scope>NUCLEOTIDE SEQUENCE</scope>
    <source>
        <tissue evidence="2">Fresh leaf tissue</tissue>
    </source>
</reference>
<dbReference type="EMBL" id="JAAALK010000289">
    <property type="protein sequence ID" value="KAG8050581.1"/>
    <property type="molecule type" value="Genomic_DNA"/>
</dbReference>
<dbReference type="Proteomes" id="UP000729402">
    <property type="component" value="Unassembled WGS sequence"/>
</dbReference>